<dbReference type="GO" id="GO:0045944">
    <property type="term" value="P:positive regulation of transcription by RNA polymerase II"/>
    <property type="evidence" value="ECO:0007669"/>
    <property type="project" value="TreeGrafter"/>
</dbReference>
<dbReference type="GO" id="GO:0005634">
    <property type="term" value="C:nucleus"/>
    <property type="evidence" value="ECO:0007669"/>
    <property type="project" value="UniProtKB-SubCell"/>
</dbReference>
<name>A0AAN9UP62_9PEZI</name>
<dbReference type="InterPro" id="IPR021858">
    <property type="entry name" value="Fun_TF"/>
</dbReference>
<keyword evidence="2" id="KW-0539">Nucleus</keyword>
<keyword evidence="4" id="KW-1185">Reference proteome</keyword>
<dbReference type="EMBL" id="JAKJXP020000067">
    <property type="protein sequence ID" value="KAK7750297.1"/>
    <property type="molecule type" value="Genomic_DNA"/>
</dbReference>
<evidence type="ECO:0000313" key="3">
    <source>
        <dbReference type="EMBL" id="KAK7750297.1"/>
    </source>
</evidence>
<dbReference type="Pfam" id="PF11951">
    <property type="entry name" value="Fungal_trans_2"/>
    <property type="match status" value="2"/>
</dbReference>
<evidence type="ECO:0000313" key="4">
    <source>
        <dbReference type="Proteomes" id="UP001320420"/>
    </source>
</evidence>
<organism evidence="3 4">
    <name type="scientific">Diatrype stigma</name>
    <dbReference type="NCBI Taxonomy" id="117547"/>
    <lineage>
        <taxon>Eukaryota</taxon>
        <taxon>Fungi</taxon>
        <taxon>Dikarya</taxon>
        <taxon>Ascomycota</taxon>
        <taxon>Pezizomycotina</taxon>
        <taxon>Sordariomycetes</taxon>
        <taxon>Xylariomycetidae</taxon>
        <taxon>Xylariales</taxon>
        <taxon>Diatrypaceae</taxon>
        <taxon>Diatrype</taxon>
    </lineage>
</organism>
<sequence>MSLIHYFPDSQRHAFVSIAMAHRLYRLPDGTSQAFVQNARSRTYQYRGMAIRALNEEISAKTSGATTGLIASTITLLAADLQLSSAADWRFHFDGAVAMMKLYGGMGTVYRTVPYMKLVLVALIIMEGFGNTTSPRWNQSSAVTELGLSDLVWDIYGDGVLPLYLGTLCPRPLLMNVLTINYLRQVDADRTTATDPVSLLEDIDSFSPAEWVEGKATPDTRPQWLLLGCLYQSAVALYCTMSLQSVGLLDPKATPRTAALDRAHYERLLQLLKQVFAFPHLRHCAMWPLVVAGIRAARGSREDRRYVVEELKKGARYGGSALPLQAKGLLERFWASGSMDWEDCFDRPYVFAA</sequence>
<evidence type="ECO:0000256" key="1">
    <source>
        <dbReference type="ARBA" id="ARBA00004123"/>
    </source>
</evidence>
<reference evidence="3 4" key="1">
    <citation type="submission" date="2024-02" db="EMBL/GenBank/DDBJ databases">
        <title>De novo assembly and annotation of 12 fungi associated with fruit tree decline syndrome in Ontario, Canada.</title>
        <authorList>
            <person name="Sulman M."/>
            <person name="Ellouze W."/>
            <person name="Ilyukhin E."/>
        </authorList>
    </citation>
    <scope>NUCLEOTIDE SEQUENCE [LARGE SCALE GENOMIC DNA]</scope>
    <source>
        <strain evidence="3 4">M11/M66-122</strain>
    </source>
</reference>
<dbReference type="PANTHER" id="PTHR37534:SF48">
    <property type="entry name" value="FINGER DOMAIN PROTEIN, PUTATIVE-RELATED"/>
    <property type="match status" value="1"/>
</dbReference>
<accession>A0AAN9UP62</accession>
<gene>
    <name evidence="3" type="ORF">SLS62_007814</name>
</gene>
<comment type="caution">
    <text evidence="3">The sequence shown here is derived from an EMBL/GenBank/DDBJ whole genome shotgun (WGS) entry which is preliminary data.</text>
</comment>
<dbReference type="GO" id="GO:0003700">
    <property type="term" value="F:DNA-binding transcription factor activity"/>
    <property type="evidence" value="ECO:0007669"/>
    <property type="project" value="TreeGrafter"/>
</dbReference>
<dbReference type="PANTHER" id="PTHR37534">
    <property type="entry name" value="TRANSCRIPTIONAL ACTIVATOR PROTEIN UGA3"/>
    <property type="match status" value="1"/>
</dbReference>
<proteinExistence type="predicted"/>
<dbReference type="AlphaFoldDB" id="A0AAN9UP62"/>
<comment type="subcellular location">
    <subcellularLocation>
        <location evidence="1">Nucleus</location>
    </subcellularLocation>
</comment>
<dbReference type="Proteomes" id="UP001320420">
    <property type="component" value="Unassembled WGS sequence"/>
</dbReference>
<protein>
    <submittedName>
        <fullName evidence="3">Uncharacterized protein</fullName>
    </submittedName>
</protein>
<evidence type="ECO:0000256" key="2">
    <source>
        <dbReference type="ARBA" id="ARBA00023242"/>
    </source>
</evidence>
<dbReference type="GO" id="GO:0000976">
    <property type="term" value="F:transcription cis-regulatory region binding"/>
    <property type="evidence" value="ECO:0007669"/>
    <property type="project" value="TreeGrafter"/>
</dbReference>